<dbReference type="RefSeq" id="WP_047939377.1">
    <property type="nucleotide sequence ID" value="NZ_CAJDYE010000014.1"/>
</dbReference>
<dbReference type="EMBL" id="CADDAV010000029">
    <property type="protein sequence ID" value="CAB0620960.1"/>
    <property type="molecule type" value="Genomic_DNA"/>
</dbReference>
<dbReference type="AlphaFoldDB" id="A0A811G5J9"/>
<feature type="domain" description="HTH-like" evidence="1">
    <location>
        <begin position="48"/>
        <end position="97"/>
    </location>
</feature>
<proteinExistence type="predicted"/>
<sequence length="112" mass="12785">MAAQRAQFPIALMARLLEVSRAGFYQWFARRLAASDKQTARVRFDRMVRQLFFDYAQTHGSPRLAAALQRDYGIQVDKKRVAASLKRQGLEAISTRQFRLPPRVRHGGDGPP</sequence>
<accession>A0A811G5J9</accession>
<evidence type="ECO:0000313" key="3">
    <source>
        <dbReference type="Proteomes" id="UP000480222"/>
    </source>
</evidence>
<gene>
    <name evidence="2" type="ORF">CIP107547_02265</name>
</gene>
<evidence type="ECO:0000313" key="2">
    <source>
        <dbReference type="EMBL" id="CAB0620960.1"/>
    </source>
</evidence>
<dbReference type="Pfam" id="PF13276">
    <property type="entry name" value="HTH_21"/>
    <property type="match status" value="1"/>
</dbReference>
<evidence type="ECO:0000259" key="1">
    <source>
        <dbReference type="Pfam" id="PF13276"/>
    </source>
</evidence>
<dbReference type="PANTHER" id="PTHR46889:SF6">
    <property type="entry name" value="TRANSPOSASE INSF FOR INSERTION SEQUENCE IS3B"/>
    <property type="match status" value="1"/>
</dbReference>
<dbReference type="InterPro" id="IPR050900">
    <property type="entry name" value="Transposase_IS3/IS150/IS904"/>
</dbReference>
<dbReference type="Proteomes" id="UP000480222">
    <property type="component" value="Unassembled WGS sequence"/>
</dbReference>
<reference evidence="2 3" key="1">
    <citation type="submission" date="2020-02" db="EMBL/GenBank/DDBJ databases">
        <authorList>
            <person name="Brisse S."/>
        </authorList>
    </citation>
    <scope>NUCLEOTIDE SEQUENCE [LARGE SCALE GENOMIC DNA]</scope>
    <source>
        <strain evidence="2">CIP107547</strain>
    </source>
</reference>
<name>A0A811G5J9_CORDP</name>
<organism evidence="2 3">
    <name type="scientific">Corynebacterium diphtheriae</name>
    <dbReference type="NCBI Taxonomy" id="1717"/>
    <lineage>
        <taxon>Bacteria</taxon>
        <taxon>Bacillati</taxon>
        <taxon>Actinomycetota</taxon>
        <taxon>Actinomycetes</taxon>
        <taxon>Mycobacteriales</taxon>
        <taxon>Corynebacteriaceae</taxon>
        <taxon>Corynebacterium</taxon>
    </lineage>
</organism>
<dbReference type="InterPro" id="IPR025948">
    <property type="entry name" value="HTH-like_dom"/>
</dbReference>
<comment type="caution">
    <text evidence="2">The sequence shown here is derived from an EMBL/GenBank/DDBJ whole genome shotgun (WGS) entry which is preliminary data.</text>
</comment>
<dbReference type="PANTHER" id="PTHR46889">
    <property type="entry name" value="TRANSPOSASE INSF FOR INSERTION SEQUENCE IS3B-RELATED"/>
    <property type="match status" value="1"/>
</dbReference>
<protein>
    <submittedName>
        <fullName evidence="2">Transposase</fullName>
    </submittedName>
</protein>